<keyword evidence="3" id="KW-1185">Reference proteome</keyword>
<keyword evidence="1" id="KW-0812">Transmembrane</keyword>
<keyword evidence="1" id="KW-0472">Membrane</keyword>
<protein>
    <recommendedName>
        <fullName evidence="4">Primosomal protein N' (Replication factor Y)-superfamily II helicase</fullName>
    </recommendedName>
</protein>
<dbReference type="EMBL" id="JBHSWG010000001">
    <property type="protein sequence ID" value="MFC6759635.1"/>
    <property type="molecule type" value="Genomic_DNA"/>
</dbReference>
<feature type="transmembrane region" description="Helical" evidence="1">
    <location>
        <begin position="329"/>
        <end position="350"/>
    </location>
</feature>
<evidence type="ECO:0000256" key="1">
    <source>
        <dbReference type="SAM" id="Phobius"/>
    </source>
</evidence>
<accession>A0ABW2B1R8</accession>
<gene>
    <name evidence="2" type="ORF">ACFQFQ_09280</name>
</gene>
<sequence>MPGDSTERVEADQAALSCAACGGHCIFSPLKGQLECTSCGTAHGVETPEDADAAREFAYDPEAPENDPPELTRERIYQCRNCGGAVLFVGAALSEHCPYCNGPVVLGTGDAGYRTKALVPFRADHGFARRQMRAWVGKRLAAPATLPALLEDARLAGLYAPFWTFDSHEALQYWAKYTTGTGDNRRTHKTSGALQIAFDDLLMPASPHVTPLIRDGILHDFDPGSLRPFHAGYLAGFAAERHHQSVAQGLAANAPDKKLLIRNRIRHHINKSGVHDIRYQTDTTGIHYRRILLPVWIAHYSYDGKPMKVVVSGIDGRTFGERPFSKWKLAAYAAGLSAIAIALGLAWGAAGCSDAGRFLHLGD</sequence>
<evidence type="ECO:0000313" key="3">
    <source>
        <dbReference type="Proteomes" id="UP001596353"/>
    </source>
</evidence>
<name>A0ABW2B1R8_9RHOB</name>
<evidence type="ECO:0008006" key="4">
    <source>
        <dbReference type="Google" id="ProtNLM"/>
    </source>
</evidence>
<evidence type="ECO:0000313" key="2">
    <source>
        <dbReference type="EMBL" id="MFC6759635.1"/>
    </source>
</evidence>
<organism evidence="2 3">
    <name type="scientific">Sulfitobacter porphyrae</name>
    <dbReference type="NCBI Taxonomy" id="1246864"/>
    <lineage>
        <taxon>Bacteria</taxon>
        <taxon>Pseudomonadati</taxon>
        <taxon>Pseudomonadota</taxon>
        <taxon>Alphaproteobacteria</taxon>
        <taxon>Rhodobacterales</taxon>
        <taxon>Roseobacteraceae</taxon>
        <taxon>Sulfitobacter</taxon>
    </lineage>
</organism>
<keyword evidence="1" id="KW-1133">Transmembrane helix</keyword>
<proteinExistence type="predicted"/>
<reference evidence="3" key="1">
    <citation type="journal article" date="2019" name="Int. J. Syst. Evol. Microbiol.">
        <title>The Global Catalogue of Microorganisms (GCM) 10K type strain sequencing project: providing services to taxonomists for standard genome sequencing and annotation.</title>
        <authorList>
            <consortium name="The Broad Institute Genomics Platform"/>
            <consortium name="The Broad Institute Genome Sequencing Center for Infectious Disease"/>
            <person name="Wu L."/>
            <person name="Ma J."/>
        </authorList>
    </citation>
    <scope>NUCLEOTIDE SEQUENCE [LARGE SCALE GENOMIC DNA]</scope>
    <source>
        <strain evidence="3">CCUG 66188</strain>
    </source>
</reference>
<dbReference type="Proteomes" id="UP001596353">
    <property type="component" value="Unassembled WGS sequence"/>
</dbReference>
<comment type="caution">
    <text evidence="2">The sequence shown here is derived from an EMBL/GenBank/DDBJ whole genome shotgun (WGS) entry which is preliminary data.</text>
</comment>